<dbReference type="CDD" id="cd02199">
    <property type="entry name" value="YjgF_YER057c_UK114_like_1"/>
    <property type="match status" value="1"/>
</dbReference>
<gene>
    <name evidence="2" type="ORF">COW36_22195</name>
</gene>
<evidence type="ECO:0000259" key="1">
    <source>
        <dbReference type="Pfam" id="PF14588"/>
    </source>
</evidence>
<dbReference type="Gene3D" id="3.30.1330.40">
    <property type="entry name" value="RutC-like"/>
    <property type="match status" value="1"/>
</dbReference>
<evidence type="ECO:0000313" key="2">
    <source>
        <dbReference type="EMBL" id="PIW14326.1"/>
    </source>
</evidence>
<evidence type="ECO:0000313" key="3">
    <source>
        <dbReference type="Proteomes" id="UP000231019"/>
    </source>
</evidence>
<feature type="domain" description="Endoribonuclease L-PSP/chorismate mutase-like" evidence="1">
    <location>
        <begin position="7"/>
        <end position="145"/>
    </location>
</feature>
<protein>
    <recommendedName>
        <fullName evidence="1">Endoribonuclease L-PSP/chorismate mutase-like domain-containing protein</fullName>
    </recommendedName>
</protein>
<dbReference type="InterPro" id="IPR035959">
    <property type="entry name" value="RutC-like_sf"/>
</dbReference>
<accession>A0A2M7FYN1</accession>
<dbReference type="PANTHER" id="PTHR43760:SF1">
    <property type="entry name" value="ENDORIBONUCLEASE L-PSP_CHORISMATE MUTASE-LIKE DOMAIN-CONTAINING PROTEIN"/>
    <property type="match status" value="1"/>
</dbReference>
<dbReference type="SUPFAM" id="SSF55298">
    <property type="entry name" value="YjgF-like"/>
    <property type="match status" value="1"/>
</dbReference>
<dbReference type="Proteomes" id="UP000231019">
    <property type="component" value="Unassembled WGS sequence"/>
</dbReference>
<sequence>MGRITEKLASLGLELPPAPKPVAAYIPAVLYGNLLFISGQLPLKDGKLLHTGKVGQEVSIEEAYAAARQCTLNALSVAQDVLGDLDRITQIVKVGGFVQSADGFSDQPKVINGASELLGEIFGEQGRHARAAVGVNELPLNAAVEVEFVIGVAD</sequence>
<dbReference type="AlphaFoldDB" id="A0A2M7FYN1"/>
<name>A0A2M7FYN1_9BACT</name>
<dbReference type="EMBL" id="PFFQ01000061">
    <property type="protein sequence ID" value="PIW14326.1"/>
    <property type="molecule type" value="Genomic_DNA"/>
</dbReference>
<proteinExistence type="predicted"/>
<dbReference type="Pfam" id="PF14588">
    <property type="entry name" value="YjgF_endoribonc"/>
    <property type="match status" value="1"/>
</dbReference>
<organism evidence="2 3">
    <name type="scientific">bacterium (Candidatus Blackallbacteria) CG17_big_fil_post_rev_8_21_14_2_50_48_46</name>
    <dbReference type="NCBI Taxonomy" id="2014261"/>
    <lineage>
        <taxon>Bacteria</taxon>
        <taxon>Candidatus Blackallbacteria</taxon>
    </lineage>
</organism>
<dbReference type="PANTHER" id="PTHR43760">
    <property type="entry name" value="ENDORIBONUCLEASE-RELATED"/>
    <property type="match status" value="1"/>
</dbReference>
<reference evidence="2 3" key="1">
    <citation type="submission" date="2017-09" db="EMBL/GenBank/DDBJ databases">
        <title>Depth-based differentiation of microbial function through sediment-hosted aquifers and enrichment of novel symbionts in the deep terrestrial subsurface.</title>
        <authorList>
            <person name="Probst A.J."/>
            <person name="Ladd B."/>
            <person name="Jarett J.K."/>
            <person name="Geller-Mcgrath D.E."/>
            <person name="Sieber C.M."/>
            <person name="Emerson J.B."/>
            <person name="Anantharaman K."/>
            <person name="Thomas B.C."/>
            <person name="Malmstrom R."/>
            <person name="Stieglmeier M."/>
            <person name="Klingl A."/>
            <person name="Woyke T."/>
            <person name="Ryan C.M."/>
            <person name="Banfield J.F."/>
        </authorList>
    </citation>
    <scope>NUCLEOTIDE SEQUENCE [LARGE SCALE GENOMIC DNA]</scope>
    <source>
        <strain evidence="2">CG17_big_fil_post_rev_8_21_14_2_50_48_46</strain>
    </source>
</reference>
<comment type="caution">
    <text evidence="2">The sequence shown here is derived from an EMBL/GenBank/DDBJ whole genome shotgun (WGS) entry which is preliminary data.</text>
</comment>
<dbReference type="InterPro" id="IPR013813">
    <property type="entry name" value="Endoribo_LPSP/chorism_mut-like"/>
</dbReference>